<comment type="caution">
    <text evidence="8">The sequence shown here is derived from an EMBL/GenBank/DDBJ whole genome shotgun (WGS) entry which is preliminary data.</text>
</comment>
<evidence type="ECO:0000256" key="6">
    <source>
        <dbReference type="SAM" id="Phobius"/>
    </source>
</evidence>
<accession>A0ABD2UDB2</accession>
<keyword evidence="4 6" id="KW-0472">Membrane</keyword>
<feature type="transmembrane region" description="Helical" evidence="6">
    <location>
        <begin position="443"/>
        <end position="464"/>
    </location>
</feature>
<protein>
    <recommendedName>
        <fullName evidence="7">TMEM205-like domain-containing protein</fullName>
    </recommendedName>
</protein>
<reference evidence="8 9" key="1">
    <citation type="submission" date="2024-05" db="EMBL/GenBank/DDBJ databases">
        <title>De novo assembly of an allotetraploid wild potato.</title>
        <authorList>
            <person name="Hosaka A.J."/>
        </authorList>
    </citation>
    <scope>NUCLEOTIDE SEQUENCE [LARGE SCALE GENOMIC DNA]</scope>
    <source>
        <tissue evidence="8">Young leaves</tissue>
    </source>
</reference>
<dbReference type="PANTHER" id="PTHR47652">
    <property type="entry name" value="MITOCHONDRIAL IMPORT INNER MEMBRANE TRANSLOCASE SUBUNIT TIM44"/>
    <property type="match status" value="1"/>
</dbReference>
<dbReference type="SUPFAM" id="SSF58113">
    <property type="entry name" value="Apolipoprotein A-I"/>
    <property type="match status" value="1"/>
</dbReference>
<dbReference type="EMBL" id="JBJKTR010000006">
    <property type="protein sequence ID" value="KAL3366256.1"/>
    <property type="molecule type" value="Genomic_DNA"/>
</dbReference>
<evidence type="ECO:0000313" key="9">
    <source>
        <dbReference type="Proteomes" id="UP001627284"/>
    </source>
</evidence>
<feature type="domain" description="TMEM205-like" evidence="7">
    <location>
        <begin position="272"/>
        <end position="374"/>
    </location>
</feature>
<evidence type="ECO:0000256" key="5">
    <source>
        <dbReference type="SAM" id="MobiDB-lite"/>
    </source>
</evidence>
<dbReference type="PANTHER" id="PTHR47652:SF7">
    <property type="entry name" value="DUF4149 DOMAIN-CONTAINING PROTEIN"/>
    <property type="match status" value="1"/>
</dbReference>
<sequence>FIQIPIFPLYLTVSPFFFIKTKLKMMNVFAISLVLTTLVTAGVFSPNPEKKDDVIVKGGHRVVVVEYEPNDGQTKVSISPPETEYKEKTEHVSVSDVKDKLTEKAEQVEEKIDGFHGMNARELVCDAYGKCKHKIASALEGTKDSVSEKMDEIQEDAKEGFEKVTGKAHEATEKAKETVGKKVDEVKQGAKETAEKVKIKAVDTTNTLKSHLMKNASEDLDLVEEKVKEDAQRLKVEVQRDYHVGRRFFSDMSAYIFSAKNFRSLMGIIHLLGFALSYGVSVWMTFVSSNILARALPKQQFAMVQSKIYPAYFKTMCYGIATAFLGHMLSQMLPYYANRTEKIQGLIFLAIFSMTLFNCFYLEPRATKVMRERMKIEKEEGKGRDVFDVEPSTSSVDAFEDPTGIKTGKSTTHEPLETQQELPEETARLKPQVERLSERLKKLNVISSLLNSLTLMGLSYHLVYLSQLVHSNPY</sequence>
<feature type="non-terminal residue" evidence="8">
    <location>
        <position position="1"/>
    </location>
</feature>
<keyword evidence="2 6" id="KW-0812">Transmembrane</keyword>
<evidence type="ECO:0000313" key="8">
    <source>
        <dbReference type="EMBL" id="KAL3366256.1"/>
    </source>
</evidence>
<dbReference type="Gene3D" id="1.20.120.20">
    <property type="entry name" value="Apolipoprotein"/>
    <property type="match status" value="1"/>
</dbReference>
<evidence type="ECO:0000256" key="3">
    <source>
        <dbReference type="ARBA" id="ARBA00022989"/>
    </source>
</evidence>
<keyword evidence="9" id="KW-1185">Reference proteome</keyword>
<evidence type="ECO:0000259" key="7">
    <source>
        <dbReference type="Pfam" id="PF13664"/>
    </source>
</evidence>
<feature type="transmembrane region" description="Helical" evidence="6">
    <location>
        <begin position="268"/>
        <end position="296"/>
    </location>
</feature>
<feature type="region of interest" description="Disordered" evidence="5">
    <location>
        <begin position="392"/>
        <end position="425"/>
    </location>
</feature>
<dbReference type="GO" id="GO:0016020">
    <property type="term" value="C:membrane"/>
    <property type="evidence" value="ECO:0007669"/>
    <property type="project" value="UniProtKB-SubCell"/>
</dbReference>
<name>A0ABD2UDB2_9SOLN</name>
<comment type="subcellular location">
    <subcellularLocation>
        <location evidence="1">Membrane</location>
    </subcellularLocation>
</comment>
<dbReference type="AlphaFoldDB" id="A0ABD2UDB2"/>
<dbReference type="Proteomes" id="UP001627284">
    <property type="component" value="Unassembled WGS sequence"/>
</dbReference>
<dbReference type="InterPro" id="IPR025423">
    <property type="entry name" value="TMEM205-like"/>
</dbReference>
<feature type="transmembrane region" description="Helical" evidence="6">
    <location>
        <begin position="343"/>
        <end position="362"/>
    </location>
</feature>
<evidence type="ECO:0000256" key="2">
    <source>
        <dbReference type="ARBA" id="ARBA00022692"/>
    </source>
</evidence>
<evidence type="ECO:0000256" key="4">
    <source>
        <dbReference type="ARBA" id="ARBA00023136"/>
    </source>
</evidence>
<gene>
    <name evidence="8" type="ORF">AABB24_011088</name>
</gene>
<keyword evidence="3 6" id="KW-1133">Transmembrane helix</keyword>
<dbReference type="Pfam" id="PF13664">
    <property type="entry name" value="DUF4149"/>
    <property type="match status" value="1"/>
</dbReference>
<evidence type="ECO:0000256" key="1">
    <source>
        <dbReference type="ARBA" id="ARBA00004370"/>
    </source>
</evidence>
<proteinExistence type="predicted"/>
<organism evidence="8 9">
    <name type="scientific">Solanum stoloniferum</name>
    <dbReference type="NCBI Taxonomy" id="62892"/>
    <lineage>
        <taxon>Eukaryota</taxon>
        <taxon>Viridiplantae</taxon>
        <taxon>Streptophyta</taxon>
        <taxon>Embryophyta</taxon>
        <taxon>Tracheophyta</taxon>
        <taxon>Spermatophyta</taxon>
        <taxon>Magnoliopsida</taxon>
        <taxon>eudicotyledons</taxon>
        <taxon>Gunneridae</taxon>
        <taxon>Pentapetalae</taxon>
        <taxon>asterids</taxon>
        <taxon>lamiids</taxon>
        <taxon>Solanales</taxon>
        <taxon>Solanaceae</taxon>
        <taxon>Solanoideae</taxon>
        <taxon>Solaneae</taxon>
        <taxon>Solanum</taxon>
    </lineage>
</organism>
<feature type="transmembrane region" description="Helical" evidence="6">
    <location>
        <begin position="317"/>
        <end position="337"/>
    </location>
</feature>